<sequence>MQIGDLVILRGAKSSRVVEITGNYLFDAENTPLSNDFYNHQRPVRATSIDSDMRWQRAGKMAKDGGSIYRTLIRCEKQLSPADS</sequence>
<proteinExistence type="predicted"/>
<dbReference type="RefSeq" id="WP_105483242.1">
    <property type="nucleotide sequence ID" value="NZ_NIGF01000005.1"/>
</dbReference>
<gene>
    <name evidence="1" type="ORF">B1R32_105139</name>
</gene>
<dbReference type="EMBL" id="NIGF01000005">
    <property type="protein sequence ID" value="PQV64457.1"/>
    <property type="molecule type" value="Genomic_DNA"/>
</dbReference>
<name>A0A2S8SUH0_9BACT</name>
<reference evidence="1 2" key="1">
    <citation type="journal article" date="2018" name="Syst. Appl. Microbiol.">
        <title>Abditibacterium utsteinense sp. nov., the first cultivated member of candidate phylum FBP, isolated from ice-free Antarctic soil samples.</title>
        <authorList>
            <person name="Tahon G."/>
            <person name="Tytgat B."/>
            <person name="Lebbe L."/>
            <person name="Carlier A."/>
            <person name="Willems A."/>
        </authorList>
    </citation>
    <scope>NUCLEOTIDE SEQUENCE [LARGE SCALE GENOMIC DNA]</scope>
    <source>
        <strain evidence="1 2">LMG 29911</strain>
    </source>
</reference>
<organism evidence="1 2">
    <name type="scientific">Abditibacterium utsteinense</name>
    <dbReference type="NCBI Taxonomy" id="1960156"/>
    <lineage>
        <taxon>Bacteria</taxon>
        <taxon>Pseudomonadati</taxon>
        <taxon>Abditibacteriota</taxon>
        <taxon>Abditibacteriia</taxon>
        <taxon>Abditibacteriales</taxon>
        <taxon>Abditibacteriaceae</taxon>
        <taxon>Abditibacterium</taxon>
    </lineage>
</organism>
<evidence type="ECO:0000313" key="1">
    <source>
        <dbReference type="EMBL" id="PQV64457.1"/>
    </source>
</evidence>
<keyword evidence="2" id="KW-1185">Reference proteome</keyword>
<accession>A0A2S8SUH0</accession>
<dbReference type="AlphaFoldDB" id="A0A2S8SUH0"/>
<evidence type="ECO:0000313" key="2">
    <source>
        <dbReference type="Proteomes" id="UP000237684"/>
    </source>
</evidence>
<dbReference type="Proteomes" id="UP000237684">
    <property type="component" value="Unassembled WGS sequence"/>
</dbReference>
<dbReference type="InParanoid" id="A0A2S8SUH0"/>
<comment type="caution">
    <text evidence="1">The sequence shown here is derived from an EMBL/GenBank/DDBJ whole genome shotgun (WGS) entry which is preliminary data.</text>
</comment>
<protein>
    <submittedName>
        <fullName evidence="1">Uncharacterized protein</fullName>
    </submittedName>
</protein>